<keyword evidence="2" id="KW-1185">Reference proteome</keyword>
<organism evidence="1 2">
    <name type="scientific">Portunus trituberculatus</name>
    <name type="common">Swimming crab</name>
    <name type="synonym">Neptunus trituberculatus</name>
    <dbReference type="NCBI Taxonomy" id="210409"/>
    <lineage>
        <taxon>Eukaryota</taxon>
        <taxon>Metazoa</taxon>
        <taxon>Ecdysozoa</taxon>
        <taxon>Arthropoda</taxon>
        <taxon>Crustacea</taxon>
        <taxon>Multicrustacea</taxon>
        <taxon>Malacostraca</taxon>
        <taxon>Eumalacostraca</taxon>
        <taxon>Eucarida</taxon>
        <taxon>Decapoda</taxon>
        <taxon>Pleocyemata</taxon>
        <taxon>Brachyura</taxon>
        <taxon>Eubrachyura</taxon>
        <taxon>Portunoidea</taxon>
        <taxon>Portunidae</taxon>
        <taxon>Portuninae</taxon>
        <taxon>Portunus</taxon>
    </lineage>
</organism>
<name>A0A5B7ERP7_PORTR</name>
<dbReference type="EMBL" id="VSRR010003374">
    <property type="protein sequence ID" value="MPC35896.1"/>
    <property type="molecule type" value="Genomic_DNA"/>
</dbReference>
<accession>A0A5B7ERP7</accession>
<dbReference type="AlphaFoldDB" id="A0A5B7ERP7"/>
<sequence length="125" mass="13533">MIQDMEATLDACKTGRGGGGGRRCQDHVLLRSDSHLETKAAGVGLRFVSYPVIPTWPAGAAGCPASQDGSQLINTVPASYWPRVPEEWGGGNPHHRDAAWVSASWCRHAGLRTCLKRRQDARDVL</sequence>
<gene>
    <name evidence="1" type="ORF">E2C01_029332</name>
</gene>
<evidence type="ECO:0000313" key="1">
    <source>
        <dbReference type="EMBL" id="MPC35896.1"/>
    </source>
</evidence>
<dbReference type="Proteomes" id="UP000324222">
    <property type="component" value="Unassembled WGS sequence"/>
</dbReference>
<proteinExistence type="predicted"/>
<reference evidence="1 2" key="1">
    <citation type="submission" date="2019-05" db="EMBL/GenBank/DDBJ databases">
        <title>Another draft genome of Portunus trituberculatus and its Hox gene families provides insights of decapod evolution.</title>
        <authorList>
            <person name="Jeong J.-H."/>
            <person name="Song I."/>
            <person name="Kim S."/>
            <person name="Choi T."/>
            <person name="Kim D."/>
            <person name="Ryu S."/>
            <person name="Kim W."/>
        </authorList>
    </citation>
    <scope>NUCLEOTIDE SEQUENCE [LARGE SCALE GENOMIC DNA]</scope>
    <source>
        <tissue evidence="1">Muscle</tissue>
    </source>
</reference>
<evidence type="ECO:0000313" key="2">
    <source>
        <dbReference type="Proteomes" id="UP000324222"/>
    </source>
</evidence>
<comment type="caution">
    <text evidence="1">The sequence shown here is derived from an EMBL/GenBank/DDBJ whole genome shotgun (WGS) entry which is preliminary data.</text>
</comment>
<protein>
    <submittedName>
        <fullName evidence="1">Uncharacterized protein</fullName>
    </submittedName>
</protein>